<evidence type="ECO:0000313" key="2">
    <source>
        <dbReference type="EMBL" id="MBO1916364.1"/>
    </source>
</evidence>
<organism evidence="2 3">
    <name type="scientific">Providencia rettgeri</name>
    <dbReference type="NCBI Taxonomy" id="587"/>
    <lineage>
        <taxon>Bacteria</taxon>
        <taxon>Pseudomonadati</taxon>
        <taxon>Pseudomonadota</taxon>
        <taxon>Gammaproteobacteria</taxon>
        <taxon>Enterobacterales</taxon>
        <taxon>Morganellaceae</taxon>
        <taxon>Providencia</taxon>
    </lineage>
</organism>
<dbReference type="AlphaFoldDB" id="A0A939NB15"/>
<feature type="domain" description="DUF4140" evidence="1">
    <location>
        <begin position="56"/>
        <end position="117"/>
    </location>
</feature>
<evidence type="ECO:0000259" key="1">
    <source>
        <dbReference type="Pfam" id="PF13600"/>
    </source>
</evidence>
<comment type="caution">
    <text evidence="2">The sequence shown here is derived from an EMBL/GenBank/DDBJ whole genome shotgun (WGS) entry which is preliminary data.</text>
</comment>
<sequence length="132" mass="14634">MPLNSIFNFIPIIGSWSSTMKIPARLASSLLVATLFNSHYIFAETLLNQPVELNHATVFLRGAELDNTVTLSLNKGESSVVLTNIANNIDPRTLSINLKHDDVVIRSVNLQKIATEANYPIAIVELLEQKNY</sequence>
<reference evidence="2" key="1">
    <citation type="submission" date="2021-03" db="EMBL/GenBank/DDBJ databases">
        <title>Molecular epidemiology and mechanisms of colistin and carbapenem resistance in Enterobacteriaceae from clinical isolates, the environment and porcine samples in Pretoria, South Africa.</title>
        <authorList>
            <person name="Bogoshi D."/>
            <person name="Mbelle N.M."/>
            <person name="Naidoo V."/>
            <person name="Osei Sekyere J."/>
        </authorList>
    </citation>
    <scope>NUCLEOTIDE SEQUENCE</scope>
    <source>
        <strain evidence="2">C052</strain>
    </source>
</reference>
<dbReference type="Pfam" id="PF13600">
    <property type="entry name" value="DUF4140"/>
    <property type="match status" value="1"/>
</dbReference>
<protein>
    <submittedName>
        <fullName evidence="2">DUF4140 domain-containing protein</fullName>
    </submittedName>
</protein>
<dbReference type="EMBL" id="JAGETQ010000081">
    <property type="protein sequence ID" value="MBO1916364.1"/>
    <property type="molecule type" value="Genomic_DNA"/>
</dbReference>
<name>A0A939NB15_PRORE</name>
<accession>A0A939NB15</accession>
<proteinExistence type="predicted"/>
<evidence type="ECO:0000313" key="3">
    <source>
        <dbReference type="Proteomes" id="UP000664477"/>
    </source>
</evidence>
<gene>
    <name evidence="2" type="ORF">J4727_13715</name>
</gene>
<dbReference type="Proteomes" id="UP000664477">
    <property type="component" value="Unassembled WGS sequence"/>
</dbReference>
<dbReference type="InterPro" id="IPR025554">
    <property type="entry name" value="DUF4140"/>
</dbReference>